<keyword evidence="3" id="KW-1185">Reference proteome</keyword>
<feature type="compositionally biased region" description="Basic and acidic residues" evidence="1">
    <location>
        <begin position="57"/>
        <end position="115"/>
    </location>
</feature>
<reference evidence="2 3" key="1">
    <citation type="journal article" date="2015" name="BMC Genomics">
        <title>Comparative genomics of Fructobacillus spp. and Leuconostoc spp. reveals niche-specific evolution of Fructobacillus spp.</title>
        <authorList>
            <person name="Endo A."/>
            <person name="Tanizawa Y."/>
            <person name="Tanaka N."/>
            <person name="Maeno S."/>
            <person name="Kumar H."/>
            <person name="Shiwa Y."/>
            <person name="Okada S."/>
            <person name="Yoshikawa H."/>
            <person name="Dicks L."/>
            <person name="Nakagawa J."/>
            <person name="Arita M."/>
        </authorList>
    </citation>
    <scope>NUCLEOTIDE SEQUENCE [LARGE SCALE GENOMIC DNA]</scope>
    <source>
        <strain evidence="2 3">JCM 12225</strain>
    </source>
</reference>
<dbReference type="STRING" id="157463.GCA_001047075_00527"/>
<dbReference type="AlphaFoldDB" id="A0A0K8MGL7"/>
<protein>
    <submittedName>
        <fullName evidence="2">Uncharacterized protein</fullName>
    </submittedName>
</protein>
<evidence type="ECO:0000313" key="2">
    <source>
        <dbReference type="EMBL" id="GAO99607.1"/>
    </source>
</evidence>
<evidence type="ECO:0000313" key="3">
    <source>
        <dbReference type="Proteomes" id="UP000253891"/>
    </source>
</evidence>
<sequence>MEQFLKDRLVLLKLRIVTVYDLFVIFPDKSIELSNCSARMKVINIEKGVMLMSTLRDGSEENRESFEKAKDKQAQDHAAEAHEDKREDGLEHAEHKEARHENEDFEAEKKEFEGE</sequence>
<accession>A0A0K8MGL7</accession>
<proteinExistence type="predicted"/>
<feature type="region of interest" description="Disordered" evidence="1">
    <location>
        <begin position="56"/>
        <end position="115"/>
    </location>
</feature>
<evidence type="ECO:0000256" key="1">
    <source>
        <dbReference type="SAM" id="MobiDB-lite"/>
    </source>
</evidence>
<dbReference type="Proteomes" id="UP000253891">
    <property type="component" value="Unassembled WGS sequence"/>
</dbReference>
<gene>
    <name evidence="2" type="ORF">FFIC_230920</name>
</gene>
<name>A0A0K8MGL7_9LACO</name>
<dbReference type="EMBL" id="DF968000">
    <property type="protein sequence ID" value="GAO99607.1"/>
    <property type="molecule type" value="Genomic_DNA"/>
</dbReference>
<organism evidence="2 3">
    <name type="scientific">Fructobacillus ficulneus</name>
    <dbReference type="NCBI Taxonomy" id="157463"/>
    <lineage>
        <taxon>Bacteria</taxon>
        <taxon>Bacillati</taxon>
        <taxon>Bacillota</taxon>
        <taxon>Bacilli</taxon>
        <taxon>Lactobacillales</taxon>
        <taxon>Lactobacillaceae</taxon>
        <taxon>Fructobacillus</taxon>
    </lineage>
</organism>